<dbReference type="Gene3D" id="3.40.190.150">
    <property type="entry name" value="Bordetella uptake gene, domain 1"/>
    <property type="match status" value="1"/>
</dbReference>
<protein>
    <submittedName>
        <fullName evidence="3">Tripartite tricarboxylate transporter substrate binding protein</fullName>
    </submittedName>
</protein>
<dbReference type="RefSeq" id="WP_153584649.1">
    <property type="nucleotide sequence ID" value="NZ_WJBU01000007.1"/>
</dbReference>
<feature type="chain" id="PRO_5032483128" evidence="2">
    <location>
        <begin position="25"/>
        <end position="324"/>
    </location>
</feature>
<gene>
    <name evidence="3" type="ORF">GHT07_08445</name>
</gene>
<dbReference type="InterPro" id="IPR042100">
    <property type="entry name" value="Bug_dom1"/>
</dbReference>
<accession>A0A844B716</accession>
<dbReference type="Gene3D" id="3.40.190.10">
    <property type="entry name" value="Periplasmic binding protein-like II"/>
    <property type="match status" value="1"/>
</dbReference>
<dbReference type="PIRSF" id="PIRSF017082">
    <property type="entry name" value="YflP"/>
    <property type="match status" value="1"/>
</dbReference>
<dbReference type="AlphaFoldDB" id="A0A844B716"/>
<dbReference type="InterPro" id="IPR005064">
    <property type="entry name" value="BUG"/>
</dbReference>
<keyword evidence="4" id="KW-1185">Reference proteome</keyword>
<dbReference type="EMBL" id="WJBU01000007">
    <property type="protein sequence ID" value="MRD47307.1"/>
    <property type="molecule type" value="Genomic_DNA"/>
</dbReference>
<dbReference type="CDD" id="cd13578">
    <property type="entry name" value="PBP2_Bug27"/>
    <property type="match status" value="1"/>
</dbReference>
<organism evidence="3 4">
    <name type="scientific">Caenimonas koreensis DSM 17982</name>
    <dbReference type="NCBI Taxonomy" id="1121255"/>
    <lineage>
        <taxon>Bacteria</taxon>
        <taxon>Pseudomonadati</taxon>
        <taxon>Pseudomonadota</taxon>
        <taxon>Betaproteobacteria</taxon>
        <taxon>Burkholderiales</taxon>
        <taxon>Comamonadaceae</taxon>
        <taxon>Caenimonas</taxon>
    </lineage>
</organism>
<keyword evidence="2" id="KW-0732">Signal</keyword>
<evidence type="ECO:0000313" key="3">
    <source>
        <dbReference type="EMBL" id="MRD47307.1"/>
    </source>
</evidence>
<sequence>MKRRTFVTATAAGAATLAAPMLRAQTLPNGPIRIIVGFAPGGGTDILARVIGQKLGEMWKTQVIVENKAGASGTIAADYVAKQPGDGNTLLMAHINSQAITPGLQKVNYDPAKDFQPIVLVGVTPNLLICNESQPAKTVAALVELCRANPGKISFGSAGTGSAQHLALEMFMLAAKVKAIHVPYKGSGPMLTDLIGGTIQYSFDTMTAATPHVKSGKAIALAQTRLQRVPAYANVPTMAESGFPGFEATTWYGLAGPAKMPAAMAKRMNEDANKVMLMPDVVEKLNASGAQDGGGSPEKFGEFMHAEQIKWAKIIKDGGVKGEG</sequence>
<feature type="signal peptide" evidence="2">
    <location>
        <begin position="1"/>
        <end position="24"/>
    </location>
</feature>
<dbReference type="PANTHER" id="PTHR42928:SF5">
    <property type="entry name" value="BLR1237 PROTEIN"/>
    <property type="match status" value="1"/>
</dbReference>
<dbReference type="PANTHER" id="PTHR42928">
    <property type="entry name" value="TRICARBOXYLATE-BINDING PROTEIN"/>
    <property type="match status" value="1"/>
</dbReference>
<evidence type="ECO:0000256" key="2">
    <source>
        <dbReference type="SAM" id="SignalP"/>
    </source>
</evidence>
<evidence type="ECO:0000256" key="1">
    <source>
        <dbReference type="ARBA" id="ARBA00006987"/>
    </source>
</evidence>
<dbReference type="Proteomes" id="UP000487350">
    <property type="component" value="Unassembled WGS sequence"/>
</dbReference>
<dbReference type="SUPFAM" id="SSF53850">
    <property type="entry name" value="Periplasmic binding protein-like II"/>
    <property type="match status" value="1"/>
</dbReference>
<dbReference type="OrthoDB" id="8678477at2"/>
<comment type="caution">
    <text evidence="3">The sequence shown here is derived from an EMBL/GenBank/DDBJ whole genome shotgun (WGS) entry which is preliminary data.</text>
</comment>
<proteinExistence type="inferred from homology"/>
<comment type="similarity">
    <text evidence="1">Belongs to the UPF0065 (bug) family.</text>
</comment>
<dbReference type="Pfam" id="PF03401">
    <property type="entry name" value="TctC"/>
    <property type="match status" value="1"/>
</dbReference>
<evidence type="ECO:0000313" key="4">
    <source>
        <dbReference type="Proteomes" id="UP000487350"/>
    </source>
</evidence>
<reference evidence="3 4" key="1">
    <citation type="submission" date="2019-11" db="EMBL/GenBank/DDBJ databases">
        <title>Caenimonas koreensis gen. nov., sp. nov., isolated from activated sludge.</title>
        <authorList>
            <person name="Seung H.R."/>
        </authorList>
    </citation>
    <scope>NUCLEOTIDE SEQUENCE [LARGE SCALE GENOMIC DNA]</scope>
    <source>
        <strain evidence="3 4">EMB320</strain>
    </source>
</reference>
<name>A0A844B716_9BURK</name>